<dbReference type="RefSeq" id="WP_345718501.1">
    <property type="nucleotide sequence ID" value="NZ_BAABFP010000008.1"/>
</dbReference>
<feature type="compositionally biased region" description="Polar residues" evidence="1">
    <location>
        <begin position="240"/>
        <end position="249"/>
    </location>
</feature>
<gene>
    <name evidence="3" type="ORF">ACFQDO_06590</name>
</gene>
<feature type="region of interest" description="Disordered" evidence="1">
    <location>
        <begin position="137"/>
        <end position="163"/>
    </location>
</feature>
<feature type="region of interest" description="Disordered" evidence="1">
    <location>
        <begin position="198"/>
        <end position="258"/>
    </location>
</feature>
<evidence type="ECO:0000256" key="1">
    <source>
        <dbReference type="SAM" id="MobiDB-lite"/>
    </source>
</evidence>
<organism evidence="3 4">
    <name type="scientific">Angustibacter luteus</name>
    <dbReference type="NCBI Taxonomy" id="658456"/>
    <lineage>
        <taxon>Bacteria</taxon>
        <taxon>Bacillati</taxon>
        <taxon>Actinomycetota</taxon>
        <taxon>Actinomycetes</taxon>
        <taxon>Kineosporiales</taxon>
        <taxon>Kineosporiaceae</taxon>
    </lineage>
</organism>
<feature type="compositionally biased region" description="Polar residues" evidence="1">
    <location>
        <begin position="204"/>
        <end position="214"/>
    </location>
</feature>
<protein>
    <recommendedName>
        <fullName evidence="2">Tox-GHH domain-containing protein</fullName>
    </recommendedName>
</protein>
<evidence type="ECO:0000313" key="3">
    <source>
        <dbReference type="EMBL" id="MFC6006796.1"/>
    </source>
</evidence>
<proteinExistence type="predicted"/>
<dbReference type="InterPro" id="IPR028916">
    <property type="entry name" value="Tox-GHH_dom"/>
</dbReference>
<name>A0ABW1JCM0_9ACTN</name>
<evidence type="ECO:0000313" key="4">
    <source>
        <dbReference type="Proteomes" id="UP001596189"/>
    </source>
</evidence>
<sequence length="258" mass="28216">MSSRTAGASRAIKEAWENERRLVLEGKGTRDWSEEHQRQIKDKGKAYDDQGRAFEGQHMKSVSSHPEYQDDPRNIQFLSREEHLAAHGGNWKNLTNGYYDPASRRTLSFGNSPPQPCVEMTLTNPLYVDLLGAASTQTSGSASKNADSLTDATAASTGRWRQGARSLQRVAQQASKDPRVRAAVVSVIATVATEALNRARSAGTHRTNGRSTHPSMRAAPGPDTDSPFVGRQSPEAHSVSGYTKRNGTNVRPYRRGGK</sequence>
<dbReference type="EMBL" id="JBHSRD010000003">
    <property type="protein sequence ID" value="MFC6006796.1"/>
    <property type="molecule type" value="Genomic_DNA"/>
</dbReference>
<comment type="caution">
    <text evidence="3">The sequence shown here is derived from an EMBL/GenBank/DDBJ whole genome shotgun (WGS) entry which is preliminary data.</text>
</comment>
<evidence type="ECO:0000259" key="2">
    <source>
        <dbReference type="Pfam" id="PF15636"/>
    </source>
</evidence>
<reference evidence="4" key="1">
    <citation type="journal article" date="2019" name="Int. J. Syst. Evol. Microbiol.">
        <title>The Global Catalogue of Microorganisms (GCM) 10K type strain sequencing project: providing services to taxonomists for standard genome sequencing and annotation.</title>
        <authorList>
            <consortium name="The Broad Institute Genomics Platform"/>
            <consortium name="The Broad Institute Genome Sequencing Center for Infectious Disease"/>
            <person name="Wu L."/>
            <person name="Ma J."/>
        </authorList>
    </citation>
    <scope>NUCLEOTIDE SEQUENCE [LARGE SCALE GENOMIC DNA]</scope>
    <source>
        <strain evidence="4">KACC 14249</strain>
    </source>
</reference>
<feature type="compositionally biased region" description="Low complexity" evidence="1">
    <location>
        <begin position="137"/>
        <end position="157"/>
    </location>
</feature>
<dbReference type="Pfam" id="PF15636">
    <property type="entry name" value="Tox-GHH"/>
    <property type="match status" value="1"/>
</dbReference>
<keyword evidence="4" id="KW-1185">Reference proteome</keyword>
<feature type="domain" description="Tox-GHH" evidence="2">
    <location>
        <begin position="9"/>
        <end position="78"/>
    </location>
</feature>
<accession>A0ABW1JCM0</accession>
<dbReference type="Proteomes" id="UP001596189">
    <property type="component" value="Unassembled WGS sequence"/>
</dbReference>